<sequence length="111" mass="12530">MEDGDDILSYLTVCMTAELGRAVNNTSLLQSSVILLQWLFFGSVPKESSIKSLKHKTINLLSVSDLRKTTPNESTIHRTGTREQPQQIVKRPPHMSPKDLLRYLSKPAKPR</sequence>
<dbReference type="Proteomes" id="UP000283090">
    <property type="component" value="Unassembled WGS sequence"/>
</dbReference>
<organism evidence="2 3">
    <name type="scientific">Arthrobotrys flagrans</name>
    <name type="common">Nematode-trapping fungus</name>
    <name type="synonym">Trichothecium flagrans</name>
    <dbReference type="NCBI Taxonomy" id="97331"/>
    <lineage>
        <taxon>Eukaryota</taxon>
        <taxon>Fungi</taxon>
        <taxon>Dikarya</taxon>
        <taxon>Ascomycota</taxon>
        <taxon>Pezizomycotina</taxon>
        <taxon>Orbiliomycetes</taxon>
        <taxon>Orbiliales</taxon>
        <taxon>Orbiliaceae</taxon>
        <taxon>Arthrobotrys</taxon>
    </lineage>
</organism>
<comment type="caution">
    <text evidence="2">The sequence shown here is derived from an EMBL/GenBank/DDBJ whole genome shotgun (WGS) entry which is preliminary data.</text>
</comment>
<feature type="compositionally biased region" description="Polar residues" evidence="1">
    <location>
        <begin position="71"/>
        <end position="87"/>
    </location>
</feature>
<proteinExistence type="predicted"/>
<evidence type="ECO:0000256" key="1">
    <source>
        <dbReference type="SAM" id="MobiDB-lite"/>
    </source>
</evidence>
<reference evidence="2 3" key="1">
    <citation type="submission" date="2019-01" db="EMBL/GenBank/DDBJ databases">
        <title>Intercellular communication is required for trap formation in the nematode-trapping fungus Duddingtonia flagrans.</title>
        <authorList>
            <person name="Youssar L."/>
            <person name="Wernet V."/>
            <person name="Hensel N."/>
            <person name="Hildebrandt H.-G."/>
            <person name="Fischer R."/>
        </authorList>
    </citation>
    <scope>NUCLEOTIDE SEQUENCE [LARGE SCALE GENOMIC DNA]</scope>
    <source>
        <strain evidence="2 3">CBS H-5679</strain>
    </source>
</reference>
<dbReference type="AlphaFoldDB" id="A0A436ZSR0"/>
<protein>
    <submittedName>
        <fullName evidence="2">Uncharacterized protein</fullName>
    </submittedName>
</protein>
<feature type="region of interest" description="Disordered" evidence="1">
    <location>
        <begin position="69"/>
        <end position="111"/>
    </location>
</feature>
<accession>A0A436ZSR0</accession>
<keyword evidence="3" id="KW-1185">Reference proteome</keyword>
<evidence type="ECO:0000313" key="3">
    <source>
        <dbReference type="Proteomes" id="UP000283090"/>
    </source>
</evidence>
<dbReference type="GeneID" id="93591933"/>
<evidence type="ECO:0000313" key="2">
    <source>
        <dbReference type="EMBL" id="RVD81773.1"/>
    </source>
</evidence>
<dbReference type="VEuPathDB" id="FungiDB:DFL_009622"/>
<dbReference type="RefSeq" id="XP_067487317.1">
    <property type="nucleotide sequence ID" value="XM_067639539.1"/>
</dbReference>
<dbReference type="EMBL" id="SAEB01000012">
    <property type="protein sequence ID" value="RVD81773.1"/>
    <property type="molecule type" value="Genomic_DNA"/>
</dbReference>
<gene>
    <name evidence="2" type="ORF">DFL_009622</name>
</gene>
<name>A0A436ZSR0_ARTFL</name>